<dbReference type="EMBL" id="VSSQ01000267">
    <property type="protein sequence ID" value="MPL88886.1"/>
    <property type="molecule type" value="Genomic_DNA"/>
</dbReference>
<evidence type="ECO:0000259" key="1">
    <source>
        <dbReference type="PROSITE" id="PS51208"/>
    </source>
</evidence>
<evidence type="ECO:0000313" key="2">
    <source>
        <dbReference type="EMBL" id="MPL88886.1"/>
    </source>
</evidence>
<organism evidence="2">
    <name type="scientific">bioreactor metagenome</name>
    <dbReference type="NCBI Taxonomy" id="1076179"/>
    <lineage>
        <taxon>unclassified sequences</taxon>
        <taxon>metagenomes</taxon>
        <taxon>ecological metagenomes</taxon>
    </lineage>
</organism>
<dbReference type="PRINTS" id="PR01484">
    <property type="entry name" value="PRTACTNFAMLY"/>
</dbReference>
<dbReference type="NCBIfam" id="TIGR01414">
    <property type="entry name" value="autotrans_barl"/>
    <property type="match status" value="1"/>
</dbReference>
<reference evidence="2" key="1">
    <citation type="submission" date="2019-08" db="EMBL/GenBank/DDBJ databases">
        <authorList>
            <person name="Kucharzyk K."/>
            <person name="Murdoch R.W."/>
            <person name="Higgins S."/>
            <person name="Loffler F."/>
        </authorList>
    </citation>
    <scope>NUCLEOTIDE SEQUENCE</scope>
</reference>
<name>A0A644VC16_9ZZZZ</name>
<dbReference type="InterPro" id="IPR003991">
    <property type="entry name" value="Pertactin_virulence_factor"/>
</dbReference>
<dbReference type="PROSITE" id="PS51208">
    <property type="entry name" value="AUTOTRANSPORTER"/>
    <property type="match status" value="1"/>
</dbReference>
<dbReference type="SMART" id="SM00869">
    <property type="entry name" value="Autotransporter"/>
    <property type="match status" value="1"/>
</dbReference>
<dbReference type="Pfam" id="PF03797">
    <property type="entry name" value="Autotransporter"/>
    <property type="match status" value="1"/>
</dbReference>
<sequence length="2161" mass="227821">MCSNWIVTTKKRRWRKKLATAVTLGILCSIYQPNVQAAEYKGKLTSNITSDNLVVDGKASLEGNTVKYNFTENTTITNSYSWQELAALGITTDNQGYVGTIQPGGPTGPTASSGEYHNMLFDLNGHNFTVNHIVDTGIGQINPANPSAGAYISSTPLYIAKPVSMTFDNISKMTLNNQSTGYYLAGIYAGYYRGLNTEEQELAAGRPTIVINNESGWDNAVTVTAGGGQYSENITGIKIFNCGELIIKGYADFAKDTKDSDGKVISTKYYGLDVNTMGNRVNSSAHFAVGGGRWGQIYGYGNSLLELNTKKDATGNVVATNNDVMMVGDIQTYGSYSTDITTVNLGLTTPDSYWKGATYSGNENQVENLFLRNGGCWINNVARVSNIVNLHGGSSKEDAGVLRFSNTQAGASISNYDGTLVAMYGHEDATPATMLGGTIAIKSAAANSSITLQTSSNGIDVTNEVAVNGVLDSLANKLFYTGYITGERNLSGKVKIAEGLTTTSVEKAAGDVWYDIETGKGNYLKNVLSDYNTVLTGTVYDQQYVAGGLYYADGDIRSKNATNISVNGVSAIDVAKNINLVIDMLGNDWNINSTSGTKDSTAVSVDENGSLTINNMGNIVIGAEGTSSVGLYAGINADGQSTDKASITINKNGTNALQFNGDSSKDYTVIKAGKQGEITISPLLKLSEDLQNSAKTTIFDADGGNITYAGTGGDILKTKGYLVKANNGAQVKIGKYNGVADTLQGDILLNKGISSGADSTYVFLSLNKNQVWTGSAGGDGNFAVRMGISGSNSSSDAGGIWYNQWLNGSNLDTHVATLDVYASLPANIYQKNTGKLYLDAISNGGVNVYYEHDKNTPTLIEAGDTVIGHGTTISDVMKTEVCLKTDNAGVDMTSKEQVNAVLKALANKLVYTGYTLGERDINGHVEIMEGLLTSSAKLAGGLVNFNETTGQALYSPQNANMFSTVLTGGEDTEYVNGGIKDGQAYLLKENTTIAPSYDKEEATYAAIDIGSGKNVDLKLDGNLLNVKSNAEIANVDDSAVAGVNVGSGSSLNFTNGDLNISTSGNCKQAYGIYAKGDANYPAQNMLTITQKDIGGIFDTTKVLHISGITGDNIAFTAIKAVDNANVTISSKVQIDAEKGVAILADNGSNVQVALSGGVYSEVSKNSYINASEGKLIVAGKNGKVSLKNMSKGDSLTGDIVTDINGEGGEVNLDITKNSQWTGSVSGNGIFNISLNSSIALWNNQWQQGSGDTQVAFLKGTSNNGSPFGVIYQKNDGKLNINSFTGIVGIHYDHNVDAVSAIIGGDTVIKSSVAGGGWNSQNIVYVRTDPNGIDLNNQQQVNQVLNALAKKIYYKDAIKGGSASGYSVKGSAAITESITGGSKLALGLKSGSISFNNKTGQGYYYYAAPEQIASEFGNTLTGHNMIIDKRSADYEYAQGGVIDSAGKYVFKTLGDTVANKIAVDDVDNITIGKGESALISVAGIAAQDVSINLVAENTLDITAKATEDGKGAIGIYTNTGKTANLSVDNLIINSSSEKGLAYGIYNDGSTNITNDISIKSTGTGILAASGSVKIAGHATIETTGTGVETGTNGELQLVSAEIRAGEGKDAINAVGGQITLNADEKGLAVISGNISAINSGVVDVTFSGSDASFSGNIVNDSSTIKMKLKNGAVWTNTDNGSNINGAYINTFTGGDSKVDAGVIKQESNKAITFNNYSGNTKVIYNHKEEDPTTILGGGVVIGTAVKDSSITLITDYKGIGTSNDNVLGVFEALANKLTYEEAALKKTVNNSSDNINLKGTLEIAEGLLTSSATMKTSDLSFDSNGQGHVSGTVLDIDPDTGNSAQHTSDITYGNKQTAMMRGAKSAMVSSALAWRAENNDVMKRLGDLRIDANAEKGIWAKIGGGKTSYDDNDTNYKTTFKSYQLGYDKAVGNAGWILGAAFSYLDGDSSYEKGSGTNKAASLSLYGSWLGDKGHYADIILRGSNVKADYKVYNDYGYKLEGDYDTMGMAVSAEYGRRIKTGKKGFYYEPQVEFTYSRLGSDSYDAHSDYLDSTILSVKQDSFDSLIGRIGIGAGAQNEYYSAFVKASLLHEFMGGFDTSYSAVGEQTKRTSMNFGDTWVGLQIGGTAKLSKNSFVYANLEKTFGGDVKMDWRADVGFRFTF</sequence>
<gene>
    <name evidence="2" type="ORF">SDC9_34915</name>
</gene>
<dbReference type="InterPro" id="IPR036709">
    <property type="entry name" value="Autotransporte_beta_dom_sf"/>
</dbReference>
<protein>
    <recommendedName>
        <fullName evidence="1">Autotransporter domain-containing protein</fullName>
    </recommendedName>
</protein>
<dbReference type="SUPFAM" id="SSF103515">
    <property type="entry name" value="Autotransporter"/>
    <property type="match status" value="1"/>
</dbReference>
<comment type="caution">
    <text evidence="2">The sequence shown here is derived from an EMBL/GenBank/DDBJ whole genome shotgun (WGS) entry which is preliminary data.</text>
</comment>
<dbReference type="GO" id="GO:0019867">
    <property type="term" value="C:outer membrane"/>
    <property type="evidence" value="ECO:0007669"/>
    <property type="project" value="InterPro"/>
</dbReference>
<feature type="domain" description="Autotransporter" evidence="1">
    <location>
        <begin position="1890"/>
        <end position="2161"/>
    </location>
</feature>
<dbReference type="Gene3D" id="2.40.128.130">
    <property type="entry name" value="Autotransporter beta-domain"/>
    <property type="match status" value="1"/>
</dbReference>
<proteinExistence type="predicted"/>
<dbReference type="InterPro" id="IPR006315">
    <property type="entry name" value="OM_autotransptr_brl_dom"/>
</dbReference>
<dbReference type="InterPro" id="IPR005546">
    <property type="entry name" value="Autotransporte_beta"/>
</dbReference>
<accession>A0A644VC16</accession>